<evidence type="ECO:0000256" key="1">
    <source>
        <dbReference type="ARBA" id="ARBA00005946"/>
    </source>
</evidence>
<dbReference type="AlphaFoldDB" id="A0A8B8RBH6"/>
<dbReference type="Pfam" id="PF15708">
    <property type="entry name" value="PRR20"/>
    <property type="match status" value="1"/>
</dbReference>
<feature type="compositionally biased region" description="Basic residues" evidence="2">
    <location>
        <begin position="120"/>
        <end position="129"/>
    </location>
</feature>
<comment type="similarity">
    <text evidence="1">Belongs to the PRR20 family.</text>
</comment>
<keyword evidence="3" id="KW-1185">Reference proteome</keyword>
<dbReference type="KEGG" id="cfr:116657319"/>
<dbReference type="RefSeq" id="XP_032315332.1">
    <property type="nucleotide sequence ID" value="XM_032459441.1"/>
</dbReference>
<dbReference type="PANTHER" id="PTHR38819:SF1">
    <property type="entry name" value="PROLINE-RICH PROTEIN 20G"/>
    <property type="match status" value="1"/>
</dbReference>
<evidence type="ECO:0000313" key="4">
    <source>
        <dbReference type="RefSeq" id="XP_032315332.1"/>
    </source>
</evidence>
<feature type="region of interest" description="Disordered" evidence="2">
    <location>
        <begin position="53"/>
        <end position="169"/>
    </location>
</feature>
<gene>
    <name evidence="4" type="primary">PRR20G</name>
</gene>
<protein>
    <submittedName>
        <fullName evidence="4">Proline-rich protein 20G</fullName>
    </submittedName>
</protein>
<dbReference type="CTD" id="100419008"/>
<name>A0A8B8RBH6_CAMFR</name>
<dbReference type="GeneID" id="116657319"/>
<dbReference type="Proteomes" id="UP000694856">
    <property type="component" value="Chromosome 17"/>
</dbReference>
<dbReference type="InterPro" id="IPR031439">
    <property type="entry name" value="PRR20"/>
</dbReference>
<reference evidence="4" key="1">
    <citation type="submission" date="2025-08" db="UniProtKB">
        <authorList>
            <consortium name="RefSeq"/>
        </authorList>
    </citation>
    <scope>IDENTIFICATION</scope>
    <source>
        <tissue evidence="4">Ear skin</tissue>
    </source>
</reference>
<feature type="compositionally biased region" description="Basic and acidic residues" evidence="2">
    <location>
        <begin position="145"/>
        <end position="165"/>
    </location>
</feature>
<proteinExistence type="inferred from homology"/>
<sequence>MDSHVVSGGHLWAPDLSGSSPWKGLLEAAPKLQAPRAGCRDVNSGDTRFRMEERPSKRFCATAPGHGGRPWQEGRPDAEDGAPVGAASPALPGRAPKPFAYVKPMRRETSTSVEPARPAQRGRGRHRGNSQRTGRGGGRGTGPHPHVELDNRDEPGHPVEPEARRTPSLPFTQAAGQGYRLQGPGPLGDLLGVRHQGLPNAYGYWDLQGSRPSAICPYVGFVPSGSALIVMQMPFGTYLYAVPPRSAPYYLPPSL</sequence>
<feature type="region of interest" description="Disordered" evidence="2">
    <location>
        <begin position="1"/>
        <end position="23"/>
    </location>
</feature>
<evidence type="ECO:0000313" key="3">
    <source>
        <dbReference type="Proteomes" id="UP000694856"/>
    </source>
</evidence>
<dbReference type="PANTHER" id="PTHR38819">
    <property type="entry name" value="PROLINE-RICH PROTEIN 20A-RELATED"/>
    <property type="match status" value="1"/>
</dbReference>
<evidence type="ECO:0000256" key="2">
    <source>
        <dbReference type="SAM" id="MobiDB-lite"/>
    </source>
</evidence>
<organism evidence="3 4">
    <name type="scientific">Camelus ferus</name>
    <name type="common">Wild bactrian camel</name>
    <name type="synonym">Camelus bactrianus ferus</name>
    <dbReference type="NCBI Taxonomy" id="419612"/>
    <lineage>
        <taxon>Eukaryota</taxon>
        <taxon>Metazoa</taxon>
        <taxon>Chordata</taxon>
        <taxon>Craniata</taxon>
        <taxon>Vertebrata</taxon>
        <taxon>Euteleostomi</taxon>
        <taxon>Mammalia</taxon>
        <taxon>Eutheria</taxon>
        <taxon>Laurasiatheria</taxon>
        <taxon>Artiodactyla</taxon>
        <taxon>Tylopoda</taxon>
        <taxon>Camelidae</taxon>
        <taxon>Camelus</taxon>
    </lineage>
</organism>
<accession>A0A8B8RBH6</accession>